<comment type="function">
    <text evidence="9">Catalyzes an early step in the biosynthesis of tetrapyrroles. Binds two molecules of 5-aminolevulinate per subunit, each at a distinct site, and catalyzes their condensation to form porphobilinogen.</text>
</comment>
<keyword evidence="13" id="KW-0460">Magnesium</keyword>
<feature type="binding site" evidence="12">
    <location>
        <position position="290"/>
    </location>
    <ligand>
        <name>5-aminolevulinate</name>
        <dbReference type="ChEBI" id="CHEBI:356416"/>
        <label>2</label>
    </ligand>
</feature>
<evidence type="ECO:0000256" key="1">
    <source>
        <dbReference type="ARBA" id="ARBA00004694"/>
    </source>
</evidence>
<name>A0A939IXP9_9CORY</name>
<dbReference type="GO" id="GO:0005829">
    <property type="term" value="C:cytosol"/>
    <property type="evidence" value="ECO:0007669"/>
    <property type="project" value="TreeGrafter"/>
</dbReference>
<feature type="binding site" evidence="12">
    <location>
        <position position="222"/>
    </location>
    <ligand>
        <name>5-aminolevulinate</name>
        <dbReference type="ChEBI" id="CHEBI:356416"/>
        <label>1</label>
    </ligand>
</feature>
<dbReference type="PROSITE" id="PS00169">
    <property type="entry name" value="D_ALA_DEHYDRATASE"/>
    <property type="match status" value="1"/>
</dbReference>
<dbReference type="Proteomes" id="UP000664332">
    <property type="component" value="Unassembled WGS sequence"/>
</dbReference>
<feature type="binding site" evidence="12">
    <location>
        <position position="233"/>
    </location>
    <ligand>
        <name>5-aminolevulinate</name>
        <dbReference type="ChEBI" id="CHEBI:356416"/>
        <label>1</label>
    </ligand>
</feature>
<dbReference type="RefSeq" id="WP_207118618.1">
    <property type="nucleotide sequence ID" value="NZ_JAFLEQ010000008.1"/>
</dbReference>
<feature type="active site" description="Schiff-base intermediate with substrate" evidence="11">
    <location>
        <position position="212"/>
    </location>
</feature>
<protein>
    <recommendedName>
        <fullName evidence="5 14">Delta-aminolevulinic acid dehydratase</fullName>
        <ecNumber evidence="4 14">4.2.1.24</ecNumber>
    </recommendedName>
</protein>
<reference evidence="16" key="1">
    <citation type="submission" date="2021-03" db="EMBL/GenBank/DDBJ databases">
        <authorList>
            <person name="Sun Q."/>
        </authorList>
    </citation>
    <scope>NUCLEOTIDE SEQUENCE</scope>
    <source>
        <strain evidence="16">CCM 8862</strain>
    </source>
</reference>
<accession>A0A939IXP9</accession>
<comment type="similarity">
    <text evidence="2 15">Belongs to the ALAD family.</text>
</comment>
<evidence type="ECO:0000256" key="9">
    <source>
        <dbReference type="ARBA" id="ARBA00025628"/>
    </source>
</evidence>
<comment type="subunit">
    <text evidence="3 14">Homooctamer.</text>
</comment>
<dbReference type="GO" id="GO:0004655">
    <property type="term" value="F:porphobilinogen synthase activity"/>
    <property type="evidence" value="ECO:0007669"/>
    <property type="project" value="UniProtKB-EC"/>
</dbReference>
<dbReference type="InterPro" id="IPR013785">
    <property type="entry name" value="Aldolase_TIM"/>
</dbReference>
<dbReference type="AlphaFoldDB" id="A0A939IXP9"/>
<gene>
    <name evidence="16" type="primary">hemB</name>
    <name evidence="16" type="ORF">JZY06_04495</name>
</gene>
<evidence type="ECO:0000256" key="15">
    <source>
        <dbReference type="RuleBase" id="RU004161"/>
    </source>
</evidence>
<keyword evidence="13" id="KW-0479">Metal-binding</keyword>
<evidence type="ECO:0000256" key="2">
    <source>
        <dbReference type="ARBA" id="ARBA00008055"/>
    </source>
</evidence>
<dbReference type="GO" id="GO:0008270">
    <property type="term" value="F:zinc ion binding"/>
    <property type="evidence" value="ECO:0007669"/>
    <property type="project" value="TreeGrafter"/>
</dbReference>
<comment type="catalytic activity">
    <reaction evidence="10 14">
        <text>2 5-aminolevulinate = porphobilinogen + 2 H2O + H(+)</text>
        <dbReference type="Rhea" id="RHEA:24064"/>
        <dbReference type="ChEBI" id="CHEBI:15377"/>
        <dbReference type="ChEBI" id="CHEBI:15378"/>
        <dbReference type="ChEBI" id="CHEBI:58126"/>
        <dbReference type="ChEBI" id="CHEBI:356416"/>
        <dbReference type="EC" id="4.2.1.24"/>
    </reaction>
</comment>
<feature type="binding site" evidence="13">
    <location>
        <position position="249"/>
    </location>
    <ligand>
        <name>Mg(2+)</name>
        <dbReference type="ChEBI" id="CHEBI:18420"/>
    </ligand>
</feature>
<dbReference type="FunFam" id="3.20.20.70:FF:000019">
    <property type="entry name" value="Delta-aminolevulinic acid dehydratase"/>
    <property type="match status" value="1"/>
</dbReference>
<feature type="active site" description="Schiff-base intermediate with substrate" evidence="11">
    <location>
        <position position="264"/>
    </location>
</feature>
<comment type="caution">
    <text evidence="16">The sequence shown here is derived from an EMBL/GenBank/DDBJ whole genome shotgun (WGS) entry which is preliminary data.</text>
</comment>
<keyword evidence="8 14" id="KW-0627">Porphyrin biosynthesis</keyword>
<evidence type="ECO:0000313" key="16">
    <source>
        <dbReference type="EMBL" id="MBN9643882.1"/>
    </source>
</evidence>
<dbReference type="GO" id="GO:0006783">
    <property type="term" value="P:heme biosynthetic process"/>
    <property type="evidence" value="ECO:0007669"/>
    <property type="project" value="UniProtKB-KW"/>
</dbReference>
<keyword evidence="17" id="KW-1185">Reference proteome</keyword>
<sequence length="340" mass="36769">MATTPFPPAGGYPRRRPRRLRGYQAMRDMVAETTLAANDLIYPMFVADGIADKNPISAMPGQYQHTIDSLKYAVSQALEAGVRCVDLFGVPQQADKDHRGSAAFSDDGILNRAIASLHTEFGDDVMIMADTCLDEFTDHGHCGVLTGDHFGRTVVDNDATVELYCRMALSQARAGAHIVSPSGMMDGQIGAIRAALDKEGFESVAIMAYSAKYASSFFGPFREAVGCSLTGDRRTYQQDPANITESLLEVDMDIAEGADFVMVKPALPYLDVLARVVDRSPVPVAAYQVSGEYSMIRAAGANGWIDQQAVMMESLLSIKRAGAGQILTYFAVDAARELSR</sequence>
<evidence type="ECO:0000256" key="4">
    <source>
        <dbReference type="ARBA" id="ARBA00012053"/>
    </source>
</evidence>
<evidence type="ECO:0000256" key="5">
    <source>
        <dbReference type="ARBA" id="ARBA00020771"/>
    </source>
</evidence>
<dbReference type="NCBIfam" id="NF006762">
    <property type="entry name" value="PRK09283.1"/>
    <property type="match status" value="1"/>
</dbReference>
<keyword evidence="7 14" id="KW-0456">Lyase</keyword>
<dbReference type="Gene3D" id="3.20.20.70">
    <property type="entry name" value="Aldolase class I"/>
    <property type="match status" value="1"/>
</dbReference>
<evidence type="ECO:0000256" key="6">
    <source>
        <dbReference type="ARBA" id="ARBA00023133"/>
    </source>
</evidence>
<evidence type="ECO:0000256" key="3">
    <source>
        <dbReference type="ARBA" id="ARBA00011823"/>
    </source>
</evidence>
<evidence type="ECO:0000256" key="12">
    <source>
        <dbReference type="PIRSR" id="PIRSR001415-2"/>
    </source>
</evidence>
<dbReference type="SMART" id="SM01004">
    <property type="entry name" value="ALAD"/>
    <property type="match status" value="1"/>
</dbReference>
<dbReference type="CDD" id="cd00384">
    <property type="entry name" value="ALAD_PBGS"/>
    <property type="match status" value="1"/>
</dbReference>
<dbReference type="SUPFAM" id="SSF51569">
    <property type="entry name" value="Aldolase"/>
    <property type="match status" value="1"/>
</dbReference>
<dbReference type="EC" id="4.2.1.24" evidence="4 14"/>
<proteinExistence type="inferred from homology"/>
<evidence type="ECO:0000256" key="14">
    <source>
        <dbReference type="RuleBase" id="RU000515"/>
    </source>
</evidence>
<evidence type="ECO:0000256" key="7">
    <source>
        <dbReference type="ARBA" id="ARBA00023239"/>
    </source>
</evidence>
<dbReference type="PIRSF" id="PIRSF001415">
    <property type="entry name" value="Porphbilin_synth"/>
    <property type="match status" value="1"/>
</dbReference>
<evidence type="ECO:0000256" key="8">
    <source>
        <dbReference type="ARBA" id="ARBA00023244"/>
    </source>
</evidence>
<organism evidence="16 17">
    <name type="scientific">Corynebacterium mendelii</name>
    <dbReference type="NCBI Taxonomy" id="2765362"/>
    <lineage>
        <taxon>Bacteria</taxon>
        <taxon>Bacillati</taxon>
        <taxon>Actinomycetota</taxon>
        <taxon>Actinomycetes</taxon>
        <taxon>Mycobacteriales</taxon>
        <taxon>Corynebacteriaceae</taxon>
        <taxon>Corynebacterium</taxon>
    </lineage>
</organism>
<evidence type="ECO:0000256" key="13">
    <source>
        <dbReference type="PIRSR" id="PIRSR001415-5"/>
    </source>
</evidence>
<feature type="binding site" evidence="12">
    <location>
        <position position="329"/>
    </location>
    <ligand>
        <name>5-aminolevulinate</name>
        <dbReference type="ChEBI" id="CHEBI:356416"/>
        <label>2</label>
    </ligand>
</feature>
<dbReference type="Pfam" id="PF00490">
    <property type="entry name" value="ALAD"/>
    <property type="match status" value="1"/>
</dbReference>
<dbReference type="InterPro" id="IPR001731">
    <property type="entry name" value="ALAD"/>
</dbReference>
<dbReference type="InterPro" id="IPR030656">
    <property type="entry name" value="ALAD_AS"/>
</dbReference>
<dbReference type="PANTHER" id="PTHR11458:SF0">
    <property type="entry name" value="DELTA-AMINOLEVULINIC ACID DEHYDRATASE"/>
    <property type="match status" value="1"/>
</dbReference>
<keyword evidence="6" id="KW-0350">Heme biosynthesis</keyword>
<evidence type="ECO:0000313" key="17">
    <source>
        <dbReference type="Proteomes" id="UP000664332"/>
    </source>
</evidence>
<dbReference type="EMBL" id="JAFLEQ010000008">
    <property type="protein sequence ID" value="MBN9643882.1"/>
    <property type="molecule type" value="Genomic_DNA"/>
</dbReference>
<evidence type="ECO:0000256" key="11">
    <source>
        <dbReference type="PIRSR" id="PIRSR001415-1"/>
    </source>
</evidence>
<dbReference type="PRINTS" id="PR00144">
    <property type="entry name" value="DALDHYDRTASE"/>
</dbReference>
<comment type="pathway">
    <text evidence="1">Porphyrin-containing compound metabolism; protoporphyrin-IX biosynthesis; coproporphyrinogen-III from 5-aminolevulinate: step 1/4.</text>
</comment>
<evidence type="ECO:0000256" key="10">
    <source>
        <dbReference type="ARBA" id="ARBA00047651"/>
    </source>
</evidence>
<dbReference type="PANTHER" id="PTHR11458">
    <property type="entry name" value="DELTA-AMINOLEVULINIC ACID DEHYDRATASE"/>
    <property type="match status" value="1"/>
</dbReference>